<feature type="domain" description="BIG2" evidence="1">
    <location>
        <begin position="575"/>
        <end position="658"/>
    </location>
</feature>
<feature type="domain" description="BIG2" evidence="1">
    <location>
        <begin position="939"/>
        <end position="1019"/>
    </location>
</feature>
<dbReference type="AlphaFoldDB" id="A0A4S3K4L8"/>
<feature type="domain" description="BIG2" evidence="1">
    <location>
        <begin position="212"/>
        <end position="295"/>
    </location>
</feature>
<dbReference type="SMART" id="SM00635">
    <property type="entry name" value="BID_2"/>
    <property type="match status" value="9"/>
</dbReference>
<feature type="domain" description="BIG2" evidence="1">
    <location>
        <begin position="669"/>
        <end position="750"/>
    </location>
</feature>
<gene>
    <name evidence="2" type="ORF">DFR24_1152</name>
</gene>
<dbReference type="EMBL" id="SOBT01000008">
    <property type="protein sequence ID" value="TDU31770.1"/>
    <property type="molecule type" value="Genomic_DNA"/>
</dbReference>
<dbReference type="InterPro" id="IPR003343">
    <property type="entry name" value="Big_2"/>
</dbReference>
<evidence type="ECO:0000313" key="3">
    <source>
        <dbReference type="Proteomes" id="UP000295341"/>
    </source>
</evidence>
<name>A0A4S3K4L8_9GAMM</name>
<evidence type="ECO:0000313" key="2">
    <source>
        <dbReference type="EMBL" id="TDU31770.1"/>
    </source>
</evidence>
<dbReference type="OrthoDB" id="7059178at2"/>
<dbReference type="SUPFAM" id="SSF49373">
    <property type="entry name" value="Invasin/intimin cell-adhesion fragments"/>
    <property type="match status" value="6"/>
</dbReference>
<keyword evidence="3" id="KW-1185">Reference proteome</keyword>
<accession>A0A4S3K4L8</accession>
<dbReference type="RefSeq" id="WP_133880331.1">
    <property type="nucleotide sequence ID" value="NZ_MWIN01000012.1"/>
</dbReference>
<feature type="domain" description="BIG2" evidence="1">
    <location>
        <begin position="483"/>
        <end position="570"/>
    </location>
</feature>
<dbReference type="PROSITE" id="PS51257">
    <property type="entry name" value="PROKAR_LIPOPROTEIN"/>
    <property type="match status" value="1"/>
</dbReference>
<feature type="domain" description="BIG2" evidence="1">
    <location>
        <begin position="122"/>
        <end position="205"/>
    </location>
</feature>
<feature type="domain" description="BIG2" evidence="1">
    <location>
        <begin position="30"/>
        <end position="116"/>
    </location>
</feature>
<sequence length="1209" mass="118334">MKFFQTILIGLFALIAAGCGGISSPDFSPVLQTLRIVPLVATAPIGGTVQFQAIGTYTTPPGSDETSQERVVDNVEWTVDNTNASIDGDGLATGLVAGTTQIGARAHGIDAAPATLTISPATLDSIAINPLTVTIPLGDVQVFSVTGTFSDGTTTPVSATWTSSDTAVATVVPGPSASTTATSVATGVTTITATVGTAQATAQLTVGPPTPVPVSITIDPATATIPLGTTQVFTATGTFSDGTTGNVSATWTSSNQATATVLAGPSTTTTATSVATGTSTITATVGTLQATAVLTVGPSGPSLVSIAIDPPTATIALGATQVFTATGTFSDGTTGSVSATWTSSNQATATVLAGPATTTTATSVAEGTATITATVGSVQGTASLTVGPAAGPALVSISIAPPTATIPLGATQLYTATGTFADGTTGTVSATWTSSNQAVATVLPGPATTTTATSVATGTTTITAAVGAVQGTAQLTVGPFAPLLVSISVTPSPGTAPVGQPLQFIASGECTTAPFSATTAPCAPTGVVWAVSAPAVATIDATTGVARGLIVGSTQVTATSGTVVGSAAFNVTPTVISSLVVTPATGSTAIGASRRFDVTAVFTDGSTGPIVADWSSSAPAVATVAPASGAFTMATGVSLGQTNIVASTTNALNQVITGQAVLTVTGVTLTDLLRIEPPTERVTVGRSFDFTAIGRFSDNSEGAIDDQVNWTSSDTAIATVNAAGQATGVSLGAVTITAARKTDPTDTATATLTVTGSVCTTPLLQSEGATAVEFSSDLCVGCSVDSEGNIIDANLLNYATATTTVGLLGANVGVTVAPGPTPPYAVPFPAGKNAGFIIGKPAGTLLTAEVLSQIQVSTLRNGVVVETSSTGVTPLRLDLLGLQLLGGFDTALVSIGTTVDYDAIRLTVNSGTASALSAVQIFQACATAEPPAPVATLTALARVELATSSLTVGGTTGAVLIGTYSNGTEAPIPDADIDWTSGTTGVATVNANGLVTGVAPGSASIIATLKTGVAPGLVAGRSSGATVTVVANVCSSPIQAPPATVADSSSLLCLLCSVSNTPNVIDASNSTFGTINVPLGLLNATASVTVSSNQAPFAPGAPAGFLISRPVGQLLQAAVLSQIQVSTLLGGVVQQTSGQPLVPLRADLLGLSVLGDGGERGLVSIVPTLPFDGLRLTFVSGLATLGLLENTLQTVNVLQACSTVGLPAL</sequence>
<dbReference type="Gene3D" id="2.60.40.1080">
    <property type="match status" value="9"/>
</dbReference>
<comment type="caution">
    <text evidence="2">The sequence shown here is derived from an EMBL/GenBank/DDBJ whole genome shotgun (WGS) entry which is preliminary data.</text>
</comment>
<proteinExistence type="predicted"/>
<feature type="domain" description="BIG2" evidence="1">
    <location>
        <begin position="393"/>
        <end position="476"/>
    </location>
</feature>
<protein>
    <submittedName>
        <fullName evidence="2">Ig-like protein group 2</fullName>
    </submittedName>
</protein>
<feature type="domain" description="BIG2" evidence="1">
    <location>
        <begin position="302"/>
        <end position="385"/>
    </location>
</feature>
<reference evidence="2 3" key="1">
    <citation type="submission" date="2019-03" db="EMBL/GenBank/DDBJ databases">
        <title>Genomic Encyclopedia of Type Strains, Phase IV (KMG-IV): sequencing the most valuable type-strain genomes for metagenomic binning, comparative biology and taxonomic classification.</title>
        <authorList>
            <person name="Goeker M."/>
        </authorList>
    </citation>
    <scope>NUCLEOTIDE SEQUENCE [LARGE SCALE GENOMIC DNA]</scope>
    <source>
        <strain evidence="2 3">DSM 26377</strain>
    </source>
</reference>
<evidence type="ECO:0000259" key="1">
    <source>
        <dbReference type="SMART" id="SM00635"/>
    </source>
</evidence>
<dbReference type="Proteomes" id="UP000295341">
    <property type="component" value="Unassembled WGS sequence"/>
</dbReference>
<dbReference type="Pfam" id="PF02368">
    <property type="entry name" value="Big_2"/>
    <property type="match status" value="7"/>
</dbReference>
<organism evidence="2 3">
    <name type="scientific">Panacagrimonas perspica</name>
    <dbReference type="NCBI Taxonomy" id="381431"/>
    <lineage>
        <taxon>Bacteria</taxon>
        <taxon>Pseudomonadati</taxon>
        <taxon>Pseudomonadota</taxon>
        <taxon>Gammaproteobacteria</taxon>
        <taxon>Nevskiales</taxon>
        <taxon>Nevskiaceae</taxon>
        <taxon>Panacagrimonas</taxon>
    </lineage>
</organism>
<dbReference type="InterPro" id="IPR008964">
    <property type="entry name" value="Invasin/intimin_cell_adhesion"/>
</dbReference>